<dbReference type="EMBL" id="CATOUU010000252">
    <property type="protein sequence ID" value="CAI9922540.1"/>
    <property type="molecule type" value="Genomic_DNA"/>
</dbReference>
<dbReference type="EMBL" id="CAXDID020000447">
    <property type="protein sequence ID" value="CAL6092797.1"/>
    <property type="molecule type" value="Genomic_DNA"/>
</dbReference>
<reference evidence="2 3" key="2">
    <citation type="submission" date="2024-07" db="EMBL/GenBank/DDBJ databases">
        <authorList>
            <person name="Akdeniz Z."/>
        </authorList>
    </citation>
    <scope>NUCLEOTIDE SEQUENCE [LARGE SCALE GENOMIC DNA]</scope>
</reference>
<evidence type="ECO:0000313" key="2">
    <source>
        <dbReference type="EMBL" id="CAL6092797.1"/>
    </source>
</evidence>
<dbReference type="AlphaFoldDB" id="A0AA86TNB8"/>
<name>A0AA86TNB8_9EUKA</name>
<sequence length="101" mass="11990">MNNKWLNQHLDSAYLLQFDDQRFVSVDRQNIQLKNNKCNHFILLITLINRSVVLPNFQILFRSLSKWFEFAGVPADSAKRYQLILSYLNDTENESMRILLV</sequence>
<gene>
    <name evidence="1" type="ORF">HINF_LOCUS10185</name>
    <name evidence="2" type="ORF">HINF_LOCUS66438</name>
</gene>
<dbReference type="Proteomes" id="UP001642409">
    <property type="component" value="Unassembled WGS sequence"/>
</dbReference>
<comment type="caution">
    <text evidence="1">The sequence shown here is derived from an EMBL/GenBank/DDBJ whole genome shotgun (WGS) entry which is preliminary data.</text>
</comment>
<proteinExistence type="predicted"/>
<accession>A0AA86TNB8</accession>
<organism evidence="1">
    <name type="scientific">Hexamita inflata</name>
    <dbReference type="NCBI Taxonomy" id="28002"/>
    <lineage>
        <taxon>Eukaryota</taxon>
        <taxon>Metamonada</taxon>
        <taxon>Diplomonadida</taxon>
        <taxon>Hexamitidae</taxon>
        <taxon>Hexamitinae</taxon>
        <taxon>Hexamita</taxon>
    </lineage>
</organism>
<keyword evidence="3" id="KW-1185">Reference proteome</keyword>
<evidence type="ECO:0000313" key="3">
    <source>
        <dbReference type="Proteomes" id="UP001642409"/>
    </source>
</evidence>
<reference evidence="1" key="1">
    <citation type="submission" date="2023-06" db="EMBL/GenBank/DDBJ databases">
        <authorList>
            <person name="Kurt Z."/>
        </authorList>
    </citation>
    <scope>NUCLEOTIDE SEQUENCE</scope>
</reference>
<protein>
    <submittedName>
        <fullName evidence="2">Hypothetical_protein</fullName>
    </submittedName>
</protein>
<evidence type="ECO:0000313" key="1">
    <source>
        <dbReference type="EMBL" id="CAI9922540.1"/>
    </source>
</evidence>